<dbReference type="InterPro" id="IPR006084">
    <property type="entry name" value="XPG/Rad2"/>
</dbReference>
<comment type="cofactor">
    <cofactor evidence="1">
        <name>Mg(2+)</name>
        <dbReference type="ChEBI" id="CHEBI:18420"/>
    </cofactor>
</comment>
<evidence type="ECO:0000256" key="2">
    <source>
        <dbReference type="ARBA" id="ARBA00004123"/>
    </source>
</evidence>
<dbReference type="FunFam" id="3.40.50.1010:FF:000032">
    <property type="entry name" value="Flap endonuclease GEN-like 1"/>
    <property type="match status" value="1"/>
</dbReference>
<dbReference type="Gene3D" id="3.40.50.1010">
    <property type="entry name" value="5'-nuclease"/>
    <property type="match status" value="1"/>
</dbReference>
<dbReference type="InterPro" id="IPR006086">
    <property type="entry name" value="XPG-I_dom"/>
</dbReference>
<dbReference type="InterPro" id="IPR008918">
    <property type="entry name" value="HhH2"/>
</dbReference>
<evidence type="ECO:0000256" key="4">
    <source>
        <dbReference type="ARBA" id="ARBA00022723"/>
    </source>
</evidence>
<proteinExistence type="inferred from homology"/>
<evidence type="ECO:0000256" key="12">
    <source>
        <dbReference type="ARBA" id="ARBA00073453"/>
    </source>
</evidence>
<dbReference type="EMBL" id="JBDFQZ010000003">
    <property type="protein sequence ID" value="KAK9742892.1"/>
    <property type="molecule type" value="Genomic_DNA"/>
</dbReference>
<evidence type="ECO:0000259" key="14">
    <source>
        <dbReference type="SMART" id="SM00484"/>
    </source>
</evidence>
<evidence type="ECO:0000256" key="11">
    <source>
        <dbReference type="ARBA" id="ARBA00038112"/>
    </source>
</evidence>
<dbReference type="CDD" id="cd09869">
    <property type="entry name" value="PIN_GEN1"/>
    <property type="match status" value="1"/>
</dbReference>
<name>A0AAW1M9A4_SAPOF</name>
<feature type="compositionally biased region" description="Polar residues" evidence="13">
    <location>
        <begin position="568"/>
        <end position="581"/>
    </location>
</feature>
<comment type="caution">
    <text evidence="16">The sequence shown here is derived from an EMBL/GenBank/DDBJ whole genome shotgun (WGS) entry which is preliminary data.</text>
</comment>
<dbReference type="GO" id="GO:0046872">
    <property type="term" value="F:metal ion binding"/>
    <property type="evidence" value="ECO:0007669"/>
    <property type="project" value="UniProtKB-KW"/>
</dbReference>
<dbReference type="InterPro" id="IPR006085">
    <property type="entry name" value="XPG_DNA_repair_N"/>
</dbReference>
<keyword evidence="6" id="KW-0227">DNA damage</keyword>
<comment type="subcellular location">
    <subcellularLocation>
        <location evidence="2">Nucleus</location>
    </subcellularLocation>
</comment>
<dbReference type="Pfam" id="PF00867">
    <property type="entry name" value="XPG_I"/>
    <property type="match status" value="1"/>
</dbReference>
<evidence type="ECO:0000313" key="17">
    <source>
        <dbReference type="Proteomes" id="UP001443914"/>
    </source>
</evidence>
<accession>A0AAW1M9A4</accession>
<dbReference type="InterPro" id="IPR029060">
    <property type="entry name" value="PIN-like_dom_sf"/>
</dbReference>
<keyword evidence="8" id="KW-0460">Magnesium</keyword>
<dbReference type="EMBL" id="JBDFQZ010000003">
    <property type="protein sequence ID" value="KAK9742894.1"/>
    <property type="molecule type" value="Genomic_DNA"/>
</dbReference>
<dbReference type="GO" id="GO:0006281">
    <property type="term" value="P:DNA repair"/>
    <property type="evidence" value="ECO:0007669"/>
    <property type="project" value="UniProtKB-KW"/>
</dbReference>
<feature type="domain" description="XPG-I" evidence="14">
    <location>
        <begin position="129"/>
        <end position="199"/>
    </location>
</feature>
<dbReference type="GO" id="GO:0003677">
    <property type="term" value="F:DNA binding"/>
    <property type="evidence" value="ECO:0007669"/>
    <property type="project" value="InterPro"/>
</dbReference>
<dbReference type="PANTHER" id="PTHR11081">
    <property type="entry name" value="FLAP ENDONUCLEASE FAMILY MEMBER"/>
    <property type="match status" value="1"/>
</dbReference>
<dbReference type="InterPro" id="IPR036279">
    <property type="entry name" value="5-3_exonuclease_C_sf"/>
</dbReference>
<evidence type="ECO:0000256" key="6">
    <source>
        <dbReference type="ARBA" id="ARBA00022763"/>
    </source>
</evidence>
<dbReference type="Gene3D" id="1.10.150.20">
    <property type="entry name" value="5' to 3' exonuclease, C-terminal subdomain"/>
    <property type="match status" value="1"/>
</dbReference>
<dbReference type="PRINTS" id="PR00853">
    <property type="entry name" value="XPGRADSUPER"/>
</dbReference>
<keyword evidence="9" id="KW-0234">DNA repair</keyword>
<organism evidence="16 17">
    <name type="scientific">Saponaria officinalis</name>
    <name type="common">Common soapwort</name>
    <name type="synonym">Lychnis saponaria</name>
    <dbReference type="NCBI Taxonomy" id="3572"/>
    <lineage>
        <taxon>Eukaryota</taxon>
        <taxon>Viridiplantae</taxon>
        <taxon>Streptophyta</taxon>
        <taxon>Embryophyta</taxon>
        <taxon>Tracheophyta</taxon>
        <taxon>Spermatophyta</taxon>
        <taxon>Magnoliopsida</taxon>
        <taxon>eudicotyledons</taxon>
        <taxon>Gunneridae</taxon>
        <taxon>Pentapetalae</taxon>
        <taxon>Caryophyllales</taxon>
        <taxon>Caryophyllaceae</taxon>
        <taxon>Caryophylleae</taxon>
        <taxon>Saponaria</taxon>
    </lineage>
</organism>
<dbReference type="SMART" id="SM00485">
    <property type="entry name" value="XPGN"/>
    <property type="match status" value="1"/>
</dbReference>
<dbReference type="AlphaFoldDB" id="A0AAW1M9A4"/>
<keyword evidence="5" id="KW-0255">Endonuclease</keyword>
<dbReference type="GO" id="GO:0009650">
    <property type="term" value="P:UV protection"/>
    <property type="evidence" value="ECO:0007669"/>
    <property type="project" value="UniProtKB-ARBA"/>
</dbReference>
<dbReference type="SUPFAM" id="SSF47807">
    <property type="entry name" value="5' to 3' exonuclease, C-terminal subdomain"/>
    <property type="match status" value="1"/>
</dbReference>
<reference evidence="16 17" key="1">
    <citation type="submission" date="2024-03" db="EMBL/GenBank/DDBJ databases">
        <title>WGS assembly of Saponaria officinalis var. Norfolk2.</title>
        <authorList>
            <person name="Jenkins J."/>
            <person name="Shu S."/>
            <person name="Grimwood J."/>
            <person name="Barry K."/>
            <person name="Goodstein D."/>
            <person name="Schmutz J."/>
            <person name="Leebens-Mack J."/>
            <person name="Osbourn A."/>
        </authorList>
    </citation>
    <scope>NUCLEOTIDE SEQUENCE [LARGE SCALE GENOMIC DNA]</scope>
    <source>
        <strain evidence="17">cv. Norfolk2</strain>
        <strain evidence="16">JIC</strain>
        <tissue evidence="16">Leaf</tissue>
    </source>
</reference>
<feature type="domain" description="XPG N-terminal" evidence="15">
    <location>
        <begin position="1"/>
        <end position="97"/>
    </location>
</feature>
<evidence type="ECO:0000313" key="16">
    <source>
        <dbReference type="EMBL" id="KAK9742894.1"/>
    </source>
</evidence>
<dbReference type="FunFam" id="1.10.150.20:FF:000030">
    <property type="entry name" value="Flap endonuclease GEN-like 1"/>
    <property type="match status" value="1"/>
</dbReference>
<evidence type="ECO:0000256" key="9">
    <source>
        <dbReference type="ARBA" id="ARBA00023204"/>
    </source>
</evidence>
<evidence type="ECO:0000259" key="15">
    <source>
        <dbReference type="SMART" id="SM00485"/>
    </source>
</evidence>
<sequence>MGIGGNFWDFLKPYAKNEGFDYLRNKKVAVDLSYWIVQHETALQFSHVRNPHLRLTFFRTINLFSKFGAFPVFIADGKPSPLKSQARISRYFRSSGIDVNDLPVAEEGVSADRNKFFVKCVEECVELLKLLGMPVLTAVGEAEALCAQLNSEGLVDACITADSDAFLYGAKCVIKHLDPKSKEPIECYQIEDIECGLGLKRKHLIAVALLVGSDHNLSGVPGIGMETALRLVKTFSEDEVLQRLHEIGSGAILPLDVDVGSPGKFAQRLKTPHCSLCGHPGSKTAHNKVPCEYCHRSTSMNCSKKSPGYKCECSACDLKREEKEYKKTENWRLRVCKKIEECSFSSNEIAELYLRNEVIDGFMPCLSWNRPSLEMLVDFSVYYLHWEPFYVRQRLFPMLSTIFLREKALNSDVTLLDGQYEFDSIQRLKVRCGHQFYEVKWRKSTSGMCGVEHSISPAGSSVGSALQFEEIDTEESLHFSDELDVPQLHSDGGCHFISTDENLELVQNAFPADVDSFLQQKEVKESKRKKSRYSEVTCETPQTPKSRGAQMEITNYFRSSKTLDEVKNSQNPVIGSETNRSQGKRKVSSETLPKSVRRRLLFD</sequence>
<dbReference type="Proteomes" id="UP001443914">
    <property type="component" value="Unassembled WGS sequence"/>
</dbReference>
<keyword evidence="4" id="KW-0479">Metal-binding</keyword>
<dbReference type="SMART" id="SM00279">
    <property type="entry name" value="HhH2"/>
    <property type="match status" value="1"/>
</dbReference>
<evidence type="ECO:0000256" key="8">
    <source>
        <dbReference type="ARBA" id="ARBA00022842"/>
    </source>
</evidence>
<evidence type="ECO:0000256" key="7">
    <source>
        <dbReference type="ARBA" id="ARBA00022801"/>
    </source>
</evidence>
<keyword evidence="17" id="KW-1185">Reference proteome</keyword>
<evidence type="ECO:0000256" key="3">
    <source>
        <dbReference type="ARBA" id="ARBA00022722"/>
    </source>
</evidence>
<dbReference type="GO" id="GO:0009555">
    <property type="term" value="P:pollen development"/>
    <property type="evidence" value="ECO:0007669"/>
    <property type="project" value="TreeGrafter"/>
</dbReference>
<gene>
    <name evidence="16" type="ORF">RND81_03G203800</name>
</gene>
<dbReference type="GO" id="GO:0017108">
    <property type="term" value="F:5'-flap endonuclease activity"/>
    <property type="evidence" value="ECO:0007669"/>
    <property type="project" value="TreeGrafter"/>
</dbReference>
<protein>
    <recommendedName>
        <fullName evidence="12">Flap endonuclease GEN-like 1</fullName>
    </recommendedName>
</protein>
<dbReference type="Pfam" id="PF00752">
    <property type="entry name" value="XPG_N"/>
    <property type="match status" value="1"/>
</dbReference>
<dbReference type="SUPFAM" id="SSF88723">
    <property type="entry name" value="PIN domain-like"/>
    <property type="match status" value="1"/>
</dbReference>
<keyword evidence="7" id="KW-0378">Hydrolase</keyword>
<feature type="region of interest" description="Disordered" evidence="13">
    <location>
        <begin position="559"/>
        <end position="603"/>
    </location>
</feature>
<keyword evidence="10" id="KW-0539">Nucleus</keyword>
<evidence type="ECO:0000256" key="13">
    <source>
        <dbReference type="SAM" id="MobiDB-lite"/>
    </source>
</evidence>
<evidence type="ECO:0000256" key="1">
    <source>
        <dbReference type="ARBA" id="ARBA00001946"/>
    </source>
</evidence>
<dbReference type="SMART" id="SM00484">
    <property type="entry name" value="XPGI"/>
    <property type="match status" value="1"/>
</dbReference>
<evidence type="ECO:0000256" key="10">
    <source>
        <dbReference type="ARBA" id="ARBA00023242"/>
    </source>
</evidence>
<keyword evidence="3" id="KW-0540">Nuclease</keyword>
<evidence type="ECO:0000256" key="5">
    <source>
        <dbReference type="ARBA" id="ARBA00022759"/>
    </source>
</evidence>
<comment type="similarity">
    <text evidence="11">Belongs to the XPG/RAD2 endonuclease family. GEN subfamily.</text>
</comment>
<dbReference type="GO" id="GO:0005634">
    <property type="term" value="C:nucleus"/>
    <property type="evidence" value="ECO:0007669"/>
    <property type="project" value="UniProtKB-SubCell"/>
</dbReference>
<dbReference type="PANTHER" id="PTHR11081:SF59">
    <property type="entry name" value="FI23547P1"/>
    <property type="match status" value="1"/>
</dbReference>